<accession>A0A2P8CX96</accession>
<gene>
    <name evidence="1" type="ORF">B0I18_111103</name>
</gene>
<organism evidence="1 2">
    <name type="scientific">Taibaiella chishuiensis</name>
    <dbReference type="NCBI Taxonomy" id="1434707"/>
    <lineage>
        <taxon>Bacteria</taxon>
        <taxon>Pseudomonadati</taxon>
        <taxon>Bacteroidota</taxon>
        <taxon>Chitinophagia</taxon>
        <taxon>Chitinophagales</taxon>
        <taxon>Chitinophagaceae</taxon>
        <taxon>Taibaiella</taxon>
    </lineage>
</organism>
<comment type="caution">
    <text evidence="1">The sequence shown here is derived from an EMBL/GenBank/DDBJ whole genome shotgun (WGS) entry which is preliminary data.</text>
</comment>
<keyword evidence="2" id="KW-1185">Reference proteome</keyword>
<dbReference type="EMBL" id="PYGD01000011">
    <property type="protein sequence ID" value="PSK89547.1"/>
    <property type="molecule type" value="Genomic_DNA"/>
</dbReference>
<dbReference type="AlphaFoldDB" id="A0A2P8CX96"/>
<protein>
    <submittedName>
        <fullName evidence="1">Uncharacterized protein</fullName>
    </submittedName>
</protein>
<sequence>MSLLCYPFFWWSSVLAQDIRDSAEYNDAEVRLSFYYKYQGAGAGGGMNVNVIPFDLERKAMTDILFSVLQENQYSVLNYDPNGKNALLEMGRWYFTDTVAMDREKLKAYNESNKTMSMPADRYYALQYKVLYQKDILDGTKRMNITTVTTLFQRGAAGPWSLFKGQYSGAYFSNLLLNDIKAKLDKLYPKKK</sequence>
<dbReference type="Proteomes" id="UP000240572">
    <property type="component" value="Unassembled WGS sequence"/>
</dbReference>
<evidence type="ECO:0000313" key="2">
    <source>
        <dbReference type="Proteomes" id="UP000240572"/>
    </source>
</evidence>
<reference evidence="1 2" key="1">
    <citation type="submission" date="2018-03" db="EMBL/GenBank/DDBJ databases">
        <title>Genomic Encyclopedia of Type Strains, Phase III (KMG-III): the genomes of soil and plant-associated and newly described type strains.</title>
        <authorList>
            <person name="Whitman W."/>
        </authorList>
    </citation>
    <scope>NUCLEOTIDE SEQUENCE [LARGE SCALE GENOMIC DNA]</scope>
    <source>
        <strain evidence="1 2">CGMCC 1.12700</strain>
    </source>
</reference>
<evidence type="ECO:0000313" key="1">
    <source>
        <dbReference type="EMBL" id="PSK89547.1"/>
    </source>
</evidence>
<proteinExistence type="predicted"/>
<name>A0A2P8CX96_9BACT</name>